<keyword evidence="1" id="KW-1185">Reference proteome</keyword>
<sequence>MYLVTILGNLLIILAIVSEKHLQSPMYFFLSNLSFTDICLGTNTIPKMLINIQAQDKSITYTGCLTQICFFWNFAFFENCLLAIMAFDRYVAICHPLNYTVTMNPQFCSLLILLSQLSSIMIGLLLSLLLLELSFCTELVIHNFFCDLAEVIKLACSDPLINYILTYAVAFIFGGTTLSGIIYSYIQIVSSVFRKPSQKGRYKAFSTCGSHLLVVCLFYGTAFGVYISSAVTDSPRKTAVASLMYSVVPQMMNPFIYSLRNRDMKEALKKVIGRISSIL</sequence>
<reference evidence="2" key="1">
    <citation type="submission" date="2025-08" db="UniProtKB">
        <authorList>
            <consortium name="RefSeq"/>
        </authorList>
    </citation>
    <scope>IDENTIFICATION</scope>
</reference>
<name>A0AC58LB34_CASCN</name>
<evidence type="ECO:0000313" key="2">
    <source>
        <dbReference type="RefSeq" id="XP_073914366.1"/>
    </source>
</evidence>
<organism evidence="1 2">
    <name type="scientific">Castor canadensis</name>
    <name type="common">American beaver</name>
    <dbReference type="NCBI Taxonomy" id="51338"/>
    <lineage>
        <taxon>Eukaryota</taxon>
        <taxon>Metazoa</taxon>
        <taxon>Chordata</taxon>
        <taxon>Craniata</taxon>
        <taxon>Vertebrata</taxon>
        <taxon>Euteleostomi</taxon>
        <taxon>Mammalia</taxon>
        <taxon>Eutheria</taxon>
        <taxon>Euarchontoglires</taxon>
        <taxon>Glires</taxon>
        <taxon>Rodentia</taxon>
        <taxon>Castorimorpha</taxon>
        <taxon>Castoridae</taxon>
        <taxon>Castor</taxon>
    </lineage>
</organism>
<dbReference type="RefSeq" id="XP_073914366.1">
    <property type="nucleotide sequence ID" value="XM_074058265.1"/>
</dbReference>
<protein>
    <submittedName>
        <fullName evidence="2">Olfactory receptor 7G2-like</fullName>
    </submittedName>
</protein>
<evidence type="ECO:0000313" key="1">
    <source>
        <dbReference type="Proteomes" id="UP001732720"/>
    </source>
</evidence>
<dbReference type="Proteomes" id="UP001732720">
    <property type="component" value="Chromosome 16"/>
</dbReference>
<accession>A0AC58LB34</accession>
<proteinExistence type="predicted"/>
<gene>
    <name evidence="2" type="primary">LOC109679847</name>
</gene>